<dbReference type="Gene3D" id="3.40.50.12650">
    <property type="match status" value="1"/>
</dbReference>
<keyword evidence="3" id="KW-0269">Exonuclease</keyword>
<dbReference type="Proteomes" id="UP001152798">
    <property type="component" value="Chromosome 6"/>
</dbReference>
<evidence type="ECO:0000256" key="4">
    <source>
        <dbReference type="SAM" id="MobiDB-lite"/>
    </source>
</evidence>
<sequence length="873" mass="99695">MLKNQGHILTDDIVINYKNRDRDDCLHFLTHIDTTCKDLSLFISPTAKRIYTSIFNAWFLKMNFDVKHIDVHGFSTNKSFKITYKGNKYIYSFIESKFTTGSVALLLHGSFGTYLYTGNFCYYPSFLRSPVLLPVIEEKALTRLYLDNTYYEQPSNFLGFHELATKVAALIKSQPMKNFYIYADKVTMDPLLADIASKLEERVYVCQSTMEIMKILGYESCFTRHSNESRIFIDKAFIKKRGFGLENIAIYINRYSESCKSFQKIEKKGNVYTFNFYCHSNHREICELLRILKPESMTFLFSEIDKSKLSYDFKFKYDFPRNVLFNGISTEASNKVESETNMLVKNIPRQLIKPSITIDKVVHQFSGNEGKNLVQSTSENRCVTNLSKDFICPLRIRKVPEINNTGLSNGLNCIIEGVTDNITCNKLSYIGTNEINNYDSHTSNFSAQSYASVKSFHNYHKPQPSNSVEFIKLANNDSTENTLISSNINSFSSCVVKTKTGVPLVFNSKLVKENRLTETNPKGMPISNVGMSSVGKKNTIVLNRKYVDVKKPYVVTVPVNGIQKTKLNDVENVKHIVIKKPLMLLKSKTADSDSNMKRPNALLQPPSDVLDLTKLFHGWMDNDMTSISKNSSQTSENIIDEHEESISVGSYNCDRDSIQLKSPRNNTSDNNRNSDSLGDTINLQNEHNINQSCETLAEFHLKGNQQSCNEKNNGDDSIITAAEKSLVNNRATGGSPCKSTNGSGLKPVNANTLENNKSEFCKNDYQAATNTASNTISKRHLADDENGQLRKKLRSDNLRKYLMQSWQQNEPLSLRDCRILIRRNSFEKSYFYSSKHDCYLPKFYGFRKHEVRPRNLLNTLRNLQKLVMEINYN</sequence>
<proteinExistence type="predicted"/>
<dbReference type="GO" id="GO:0035312">
    <property type="term" value="F:5'-3' DNA exonuclease activity"/>
    <property type="evidence" value="ECO:0007669"/>
    <property type="project" value="TreeGrafter"/>
</dbReference>
<dbReference type="OrthoDB" id="6618253at2759"/>
<dbReference type="PANTHER" id="PTHR23240">
    <property type="entry name" value="DNA CROSS-LINK REPAIR PROTEIN PSO2/SNM1-RELATED"/>
    <property type="match status" value="1"/>
</dbReference>
<reference evidence="5" key="1">
    <citation type="submission" date="2022-01" db="EMBL/GenBank/DDBJ databases">
        <authorList>
            <person name="King R."/>
        </authorList>
    </citation>
    <scope>NUCLEOTIDE SEQUENCE</scope>
</reference>
<evidence type="ECO:0000313" key="6">
    <source>
        <dbReference type="Proteomes" id="UP001152798"/>
    </source>
</evidence>
<dbReference type="Gene3D" id="3.60.15.10">
    <property type="entry name" value="Ribonuclease Z/Hydroxyacylglutathione hydrolase-like"/>
    <property type="match status" value="1"/>
</dbReference>
<dbReference type="GO" id="GO:0036297">
    <property type="term" value="P:interstrand cross-link repair"/>
    <property type="evidence" value="ECO:0007669"/>
    <property type="project" value="TreeGrafter"/>
</dbReference>
<dbReference type="GO" id="GO:0003684">
    <property type="term" value="F:damaged DNA binding"/>
    <property type="evidence" value="ECO:0007669"/>
    <property type="project" value="TreeGrafter"/>
</dbReference>
<evidence type="ECO:0000256" key="1">
    <source>
        <dbReference type="ARBA" id="ARBA00022722"/>
    </source>
</evidence>
<dbReference type="AlphaFoldDB" id="A0A9P0MWR5"/>
<feature type="compositionally biased region" description="Low complexity" evidence="4">
    <location>
        <begin position="662"/>
        <end position="676"/>
    </location>
</feature>
<dbReference type="PANTHER" id="PTHR23240:SF8">
    <property type="entry name" value="PROTEIN ARTEMIS"/>
    <property type="match status" value="1"/>
</dbReference>
<evidence type="ECO:0000313" key="5">
    <source>
        <dbReference type="EMBL" id="CAH1406511.1"/>
    </source>
</evidence>
<dbReference type="EMBL" id="OV725082">
    <property type="protein sequence ID" value="CAH1406511.1"/>
    <property type="molecule type" value="Genomic_DNA"/>
</dbReference>
<feature type="region of interest" description="Disordered" evidence="4">
    <location>
        <begin position="643"/>
        <end position="681"/>
    </location>
</feature>
<keyword evidence="2" id="KW-0378">Hydrolase</keyword>
<protein>
    <submittedName>
        <fullName evidence="5">Uncharacterized protein</fullName>
    </submittedName>
</protein>
<organism evidence="5 6">
    <name type="scientific">Nezara viridula</name>
    <name type="common">Southern green stink bug</name>
    <name type="synonym">Cimex viridulus</name>
    <dbReference type="NCBI Taxonomy" id="85310"/>
    <lineage>
        <taxon>Eukaryota</taxon>
        <taxon>Metazoa</taxon>
        <taxon>Ecdysozoa</taxon>
        <taxon>Arthropoda</taxon>
        <taxon>Hexapoda</taxon>
        <taxon>Insecta</taxon>
        <taxon>Pterygota</taxon>
        <taxon>Neoptera</taxon>
        <taxon>Paraneoptera</taxon>
        <taxon>Hemiptera</taxon>
        <taxon>Heteroptera</taxon>
        <taxon>Panheteroptera</taxon>
        <taxon>Pentatomomorpha</taxon>
        <taxon>Pentatomoidea</taxon>
        <taxon>Pentatomidae</taxon>
        <taxon>Pentatominae</taxon>
        <taxon>Nezara</taxon>
    </lineage>
</organism>
<evidence type="ECO:0000256" key="2">
    <source>
        <dbReference type="ARBA" id="ARBA00022801"/>
    </source>
</evidence>
<dbReference type="GO" id="GO:0006303">
    <property type="term" value="P:double-strand break repair via nonhomologous end joining"/>
    <property type="evidence" value="ECO:0007669"/>
    <property type="project" value="TreeGrafter"/>
</dbReference>
<accession>A0A9P0MWR5</accession>
<dbReference type="InterPro" id="IPR036866">
    <property type="entry name" value="RibonucZ/Hydroxyglut_hydro"/>
</dbReference>
<keyword evidence="6" id="KW-1185">Reference proteome</keyword>
<evidence type="ECO:0000256" key="3">
    <source>
        <dbReference type="ARBA" id="ARBA00022839"/>
    </source>
</evidence>
<name>A0A9P0MWR5_NEZVI</name>
<gene>
    <name evidence="5" type="ORF">NEZAVI_LOCUS14431</name>
</gene>
<keyword evidence="1" id="KW-0540">Nuclease</keyword>